<dbReference type="EMBL" id="CACRSL010000003">
    <property type="protein sequence ID" value="VYS88192.1"/>
    <property type="molecule type" value="Genomic_DNA"/>
</dbReference>
<evidence type="ECO:0008006" key="2">
    <source>
        <dbReference type="Google" id="ProtNLM"/>
    </source>
</evidence>
<protein>
    <recommendedName>
        <fullName evidence="2">Cyclic lactone autoinducer peptide</fullName>
    </recommendedName>
</protein>
<dbReference type="NCBIfam" id="TIGR04223">
    <property type="entry name" value="quorum_AgrD"/>
    <property type="match status" value="1"/>
</dbReference>
<sequence>MKLFAKTLKKTAEKIAEASVNTACVPLVIYQPKMPKQLMKDKKEEK</sequence>
<dbReference type="InterPro" id="IPR009229">
    <property type="entry name" value="AgrD"/>
</dbReference>
<dbReference type="AlphaFoldDB" id="A0A6N2S4U9"/>
<proteinExistence type="predicted"/>
<name>A0A6N2S4U9_9FIRM</name>
<organism evidence="1">
    <name type="scientific">uncultured Anaerotruncus sp</name>
    <dbReference type="NCBI Taxonomy" id="905011"/>
    <lineage>
        <taxon>Bacteria</taxon>
        <taxon>Bacillati</taxon>
        <taxon>Bacillota</taxon>
        <taxon>Clostridia</taxon>
        <taxon>Eubacteriales</taxon>
        <taxon>Oscillospiraceae</taxon>
        <taxon>Anaerotruncus</taxon>
        <taxon>environmental samples</taxon>
    </lineage>
</organism>
<evidence type="ECO:0000313" key="1">
    <source>
        <dbReference type="EMBL" id="VYS88192.1"/>
    </source>
</evidence>
<accession>A0A6N2S4U9</accession>
<gene>
    <name evidence="1" type="ORF">AULFYP135_00755</name>
</gene>
<reference evidence="1" key="1">
    <citation type="submission" date="2019-11" db="EMBL/GenBank/DDBJ databases">
        <authorList>
            <person name="Feng L."/>
        </authorList>
    </citation>
    <scope>NUCLEOTIDE SEQUENCE</scope>
    <source>
        <strain evidence="1">AundefinedLFYP135</strain>
    </source>
</reference>